<proteinExistence type="predicted"/>
<dbReference type="RefSeq" id="WP_139536865.1">
    <property type="nucleotide sequence ID" value="NZ_CABEJC010000005.1"/>
</dbReference>
<dbReference type="EMBL" id="CABGGS010000005">
    <property type="protein sequence ID" value="VUS36620.1"/>
    <property type="molecule type" value="Genomic_DNA"/>
</dbReference>
<sequence>MSIPNHLATTEVVLLEVEILITIIATGAWGGFVSYLIRRDKQEGDDNSHTGIMHCLTQVVISCFTSFLLSAIAIEKELSFNMVLLAAGLGGVFAGPILKILGEKIKKALEEAKIH</sequence>
<evidence type="ECO:0000313" key="3">
    <source>
        <dbReference type="EMBL" id="VUS47320.1"/>
    </source>
</evidence>
<dbReference type="Proteomes" id="UP000318370">
    <property type="component" value="Unassembled WGS sequence"/>
</dbReference>
<feature type="transmembrane region" description="Helical" evidence="1">
    <location>
        <begin position="12"/>
        <end position="37"/>
    </location>
</feature>
<reference evidence="4 5" key="1">
    <citation type="submission" date="2019-07" db="EMBL/GenBank/DDBJ databases">
        <authorList>
            <person name="Brisse S."/>
            <person name="Rodrigues C."/>
            <person name="Thorpe H."/>
        </authorList>
    </citation>
    <scope>NUCLEOTIDE SEQUENCE [LARGE SCALE GENOMIC DNA]</scope>
    <source>
        <strain evidence="3">SB6408</strain>
        <strain evidence="2">SB6411</strain>
    </source>
</reference>
<name>A0A564HTC8_9ENTR</name>
<evidence type="ECO:0000313" key="4">
    <source>
        <dbReference type="Proteomes" id="UP000317652"/>
    </source>
</evidence>
<evidence type="ECO:0000256" key="1">
    <source>
        <dbReference type="SAM" id="Phobius"/>
    </source>
</evidence>
<evidence type="ECO:0008006" key="6">
    <source>
        <dbReference type="Google" id="ProtNLM"/>
    </source>
</evidence>
<feature type="transmembrane region" description="Helical" evidence="1">
    <location>
        <begin position="80"/>
        <end position="101"/>
    </location>
</feature>
<gene>
    <name evidence="3" type="ORF">SB6408_03994</name>
    <name evidence="2" type="ORF">SB6411_05009</name>
</gene>
<dbReference type="Pfam" id="PF16083">
    <property type="entry name" value="Phage_holin_3_3"/>
    <property type="match status" value="1"/>
</dbReference>
<protein>
    <recommendedName>
        <fullName evidence="6">Phage protein</fullName>
    </recommendedName>
</protein>
<dbReference type="EMBL" id="CABGHF010000005">
    <property type="protein sequence ID" value="VUS47320.1"/>
    <property type="molecule type" value="Genomic_DNA"/>
</dbReference>
<dbReference type="Proteomes" id="UP000317652">
    <property type="component" value="Unassembled WGS sequence"/>
</dbReference>
<accession>A0A564HTC8</accession>
<dbReference type="AlphaFoldDB" id="A0A564HTC8"/>
<feature type="transmembrane region" description="Helical" evidence="1">
    <location>
        <begin position="49"/>
        <end position="74"/>
    </location>
</feature>
<keyword evidence="4" id="KW-1185">Reference proteome</keyword>
<keyword evidence="1" id="KW-0812">Transmembrane</keyword>
<organism evidence="3 5">
    <name type="scientific">Klebsiella spallanzanii</name>
    <dbReference type="NCBI Taxonomy" id="2587528"/>
    <lineage>
        <taxon>Bacteria</taxon>
        <taxon>Pseudomonadati</taxon>
        <taxon>Pseudomonadota</taxon>
        <taxon>Gammaproteobacteria</taxon>
        <taxon>Enterobacterales</taxon>
        <taxon>Enterobacteriaceae</taxon>
        <taxon>Klebsiella/Raoultella group</taxon>
        <taxon>Klebsiella</taxon>
    </lineage>
</organism>
<evidence type="ECO:0000313" key="5">
    <source>
        <dbReference type="Proteomes" id="UP000318370"/>
    </source>
</evidence>
<dbReference type="InterPro" id="IPR032126">
    <property type="entry name" value="LydA_holin"/>
</dbReference>
<keyword evidence="1" id="KW-0472">Membrane</keyword>
<keyword evidence="1" id="KW-1133">Transmembrane helix</keyword>
<evidence type="ECO:0000313" key="2">
    <source>
        <dbReference type="EMBL" id="VUS36620.1"/>
    </source>
</evidence>